<accession>A0AAJ1D3U6</accession>
<dbReference type="Gene3D" id="1.10.287.950">
    <property type="entry name" value="Methyl-accepting chemotaxis protein"/>
    <property type="match status" value="1"/>
</dbReference>
<sequence>MFPARIATKMTLGGVLLLGVTTAIVCLVLFLRGQPRIIEASNKLIEQAGGNLVSKIDQQLAGIQGEAVSMARLAEVLPRDVSLWQNSFPQMIDSNGNHTIAGGGIWPEPDAFVAGTARRSFFWAREDSGKLAYSDGYNQPATGDYHQESWYTQARNAPRDRCTWSDVYQDPVSGVKMVTCSVPYYVRDRFAGVATLDVMLNNLAQFVKTQGNVTGGYAFAADKTGTLLYFPGVDHKVLNTLSAVAQKDTWLQPVVSKLKSLGPGATLARIDRINDAHLNQSAQVTLFRMPGTGWIIGLVTPEKVVSGMARTIMWDIFIFLVPAMIILLILTWWFTQRIGQRLRHTYDALNEIATGDGDLTRRLERNGRDELADIAGAFNIFVDKIAGVITRVQGSSETVAINASGLARSNQSFSDKIAEQAAALEQSAAAMEELNATVQQNAENTRLADTVAENTSKIAQTSSRTMDEMMHTMEAIQSSSQRVAEILGLIDSIAFQTNILALNAAVEAARAGEQGRGFAVVAAEVRALAQRSASAAQEIKVLISDSDSTVIAGSKLVKGAGEQLSQLVNDVHRVRQVVGEMRVAGDEQSKGISEMTLAVTQMERGIQQNLLLINQTAENTQVLRDEASQLAQEISVFKVVNG</sequence>
<dbReference type="InterPro" id="IPR004090">
    <property type="entry name" value="Chemotax_Me-accpt_rcpt"/>
</dbReference>
<feature type="transmembrane region" description="Helical" evidence="11">
    <location>
        <begin position="12"/>
        <end position="31"/>
    </location>
</feature>
<dbReference type="InterPro" id="IPR003660">
    <property type="entry name" value="HAMP_dom"/>
</dbReference>
<evidence type="ECO:0000313" key="15">
    <source>
        <dbReference type="Proteomes" id="UP001208888"/>
    </source>
</evidence>
<keyword evidence="10" id="KW-0175">Coiled coil</keyword>
<comment type="subcellular location">
    <subcellularLocation>
        <location evidence="1">Cell membrane</location>
        <topology evidence="1">Multi-pass membrane protein</topology>
    </subcellularLocation>
</comment>
<keyword evidence="7 9" id="KW-0807">Transducer</keyword>
<dbReference type="FunFam" id="1.10.287.950:FF:000001">
    <property type="entry name" value="Methyl-accepting chemotaxis sensory transducer"/>
    <property type="match status" value="1"/>
</dbReference>
<evidence type="ECO:0000256" key="4">
    <source>
        <dbReference type="ARBA" id="ARBA00022692"/>
    </source>
</evidence>
<keyword evidence="6 11" id="KW-0472">Membrane</keyword>
<feature type="coiled-coil region" evidence="10">
    <location>
        <begin position="414"/>
        <end position="444"/>
    </location>
</feature>
<dbReference type="GO" id="GO:0005886">
    <property type="term" value="C:plasma membrane"/>
    <property type="evidence" value="ECO:0007669"/>
    <property type="project" value="UniProtKB-SubCell"/>
</dbReference>
<evidence type="ECO:0000256" key="6">
    <source>
        <dbReference type="ARBA" id="ARBA00023136"/>
    </source>
</evidence>
<dbReference type="PANTHER" id="PTHR43531">
    <property type="entry name" value="PROTEIN ICFG"/>
    <property type="match status" value="1"/>
</dbReference>
<keyword evidence="4 11" id="KW-0812">Transmembrane</keyword>
<evidence type="ECO:0000256" key="8">
    <source>
        <dbReference type="ARBA" id="ARBA00029447"/>
    </source>
</evidence>
<comment type="similarity">
    <text evidence="8">Belongs to the methyl-accepting chemotaxis (MCP) protein family.</text>
</comment>
<dbReference type="CDD" id="cd06225">
    <property type="entry name" value="HAMP"/>
    <property type="match status" value="1"/>
</dbReference>
<evidence type="ECO:0000256" key="10">
    <source>
        <dbReference type="SAM" id="Coils"/>
    </source>
</evidence>
<evidence type="ECO:0000256" key="9">
    <source>
        <dbReference type="PROSITE-ProRule" id="PRU00284"/>
    </source>
</evidence>
<dbReference type="PRINTS" id="PR00260">
    <property type="entry name" value="CHEMTRNSDUCR"/>
</dbReference>
<evidence type="ECO:0000256" key="5">
    <source>
        <dbReference type="ARBA" id="ARBA00022989"/>
    </source>
</evidence>
<organism evidence="14 15">
    <name type="scientific">Pantoea ananas</name>
    <name type="common">Erwinia uredovora</name>
    <dbReference type="NCBI Taxonomy" id="553"/>
    <lineage>
        <taxon>Bacteria</taxon>
        <taxon>Pseudomonadati</taxon>
        <taxon>Pseudomonadota</taxon>
        <taxon>Gammaproteobacteria</taxon>
        <taxon>Enterobacterales</taxon>
        <taxon>Erwiniaceae</taxon>
        <taxon>Pantoea</taxon>
    </lineage>
</organism>
<evidence type="ECO:0000256" key="2">
    <source>
        <dbReference type="ARBA" id="ARBA00022475"/>
    </source>
</evidence>
<dbReference type="PROSITE" id="PS50885">
    <property type="entry name" value="HAMP"/>
    <property type="match status" value="1"/>
</dbReference>
<dbReference type="SUPFAM" id="SSF58104">
    <property type="entry name" value="Methyl-accepting chemotaxis protein (MCP) signaling domain"/>
    <property type="match status" value="1"/>
</dbReference>
<evidence type="ECO:0000259" key="12">
    <source>
        <dbReference type="PROSITE" id="PS50111"/>
    </source>
</evidence>
<protein>
    <recommendedName>
        <fullName evidence="16">Methyl-accepting chemotaxis protein</fullName>
    </recommendedName>
</protein>
<evidence type="ECO:0000256" key="11">
    <source>
        <dbReference type="SAM" id="Phobius"/>
    </source>
</evidence>
<evidence type="ECO:0000256" key="1">
    <source>
        <dbReference type="ARBA" id="ARBA00004651"/>
    </source>
</evidence>
<evidence type="ECO:0008006" key="16">
    <source>
        <dbReference type="Google" id="ProtNLM"/>
    </source>
</evidence>
<dbReference type="Proteomes" id="UP001208888">
    <property type="component" value="Unassembled WGS sequence"/>
</dbReference>
<keyword evidence="2" id="KW-1003">Cell membrane</keyword>
<dbReference type="SMART" id="SM00304">
    <property type="entry name" value="HAMP"/>
    <property type="match status" value="1"/>
</dbReference>
<evidence type="ECO:0000256" key="3">
    <source>
        <dbReference type="ARBA" id="ARBA00022500"/>
    </source>
</evidence>
<feature type="transmembrane region" description="Helical" evidence="11">
    <location>
        <begin position="312"/>
        <end position="334"/>
    </location>
</feature>
<proteinExistence type="inferred from homology"/>
<dbReference type="InterPro" id="IPR051310">
    <property type="entry name" value="MCP_chemotaxis"/>
</dbReference>
<dbReference type="RefSeq" id="WP_028722912.1">
    <property type="nucleotide sequence ID" value="NZ_CP060818.1"/>
</dbReference>
<dbReference type="GO" id="GO:0006935">
    <property type="term" value="P:chemotaxis"/>
    <property type="evidence" value="ECO:0007669"/>
    <property type="project" value="UniProtKB-KW"/>
</dbReference>
<keyword evidence="3" id="KW-0145">Chemotaxis</keyword>
<keyword evidence="5 11" id="KW-1133">Transmembrane helix</keyword>
<dbReference type="Pfam" id="PF00672">
    <property type="entry name" value="HAMP"/>
    <property type="match status" value="1"/>
</dbReference>
<dbReference type="GO" id="GO:0007165">
    <property type="term" value="P:signal transduction"/>
    <property type="evidence" value="ECO:0007669"/>
    <property type="project" value="UniProtKB-KW"/>
</dbReference>
<gene>
    <name evidence="14" type="ORF">NB703_004429</name>
</gene>
<name>A0AAJ1D3U6_PANAN</name>
<dbReference type="Pfam" id="PF00015">
    <property type="entry name" value="MCPsignal"/>
    <property type="match status" value="1"/>
</dbReference>
<dbReference type="PANTHER" id="PTHR43531:SF16">
    <property type="entry name" value="METHYL-ACCEPTING CHEMOTAXIS PROTEIN II"/>
    <property type="match status" value="1"/>
</dbReference>
<dbReference type="EMBL" id="JANFVX010000028">
    <property type="protein sequence ID" value="MCW0346336.1"/>
    <property type="molecule type" value="Genomic_DNA"/>
</dbReference>
<feature type="domain" description="HAMP" evidence="13">
    <location>
        <begin position="336"/>
        <end position="390"/>
    </location>
</feature>
<feature type="domain" description="Methyl-accepting transducer" evidence="12">
    <location>
        <begin position="395"/>
        <end position="624"/>
    </location>
</feature>
<dbReference type="InterPro" id="IPR004089">
    <property type="entry name" value="MCPsignal_dom"/>
</dbReference>
<evidence type="ECO:0000259" key="13">
    <source>
        <dbReference type="PROSITE" id="PS50885"/>
    </source>
</evidence>
<dbReference type="PROSITE" id="PS50111">
    <property type="entry name" value="CHEMOTAXIS_TRANSDUC_2"/>
    <property type="match status" value="1"/>
</dbReference>
<dbReference type="GO" id="GO:0004888">
    <property type="term" value="F:transmembrane signaling receptor activity"/>
    <property type="evidence" value="ECO:0007669"/>
    <property type="project" value="InterPro"/>
</dbReference>
<reference evidence="14" key="1">
    <citation type="submission" date="2022-06" db="EMBL/GenBank/DDBJ databases">
        <title>Dynamics of rice microbiomes reveals core vertical transmitted seed endophytes.</title>
        <authorList>
            <person name="Liao K."/>
            <person name="Zhang X."/>
        </authorList>
    </citation>
    <scope>NUCLEOTIDE SEQUENCE</scope>
    <source>
        <strain evidence="14">JT1-17</strain>
    </source>
</reference>
<comment type="caution">
    <text evidence="14">The sequence shown here is derived from an EMBL/GenBank/DDBJ whole genome shotgun (WGS) entry which is preliminary data.</text>
</comment>
<evidence type="ECO:0000256" key="7">
    <source>
        <dbReference type="ARBA" id="ARBA00023224"/>
    </source>
</evidence>
<dbReference type="SMART" id="SM00283">
    <property type="entry name" value="MA"/>
    <property type="match status" value="1"/>
</dbReference>
<dbReference type="InterPro" id="IPR033479">
    <property type="entry name" value="dCache_1"/>
</dbReference>
<dbReference type="AlphaFoldDB" id="A0AAJ1D3U6"/>
<evidence type="ECO:0000313" key="14">
    <source>
        <dbReference type="EMBL" id="MCW0346336.1"/>
    </source>
</evidence>
<dbReference type="CDD" id="cd12913">
    <property type="entry name" value="PDC1_MCP_like"/>
    <property type="match status" value="1"/>
</dbReference>
<dbReference type="Pfam" id="PF02743">
    <property type="entry name" value="dCache_1"/>
    <property type="match status" value="1"/>
</dbReference>
<dbReference type="CDD" id="cd11386">
    <property type="entry name" value="MCP_signal"/>
    <property type="match status" value="1"/>
</dbReference>
<dbReference type="Gene3D" id="3.30.450.20">
    <property type="entry name" value="PAS domain"/>
    <property type="match status" value="1"/>
</dbReference>